<reference evidence="1 2" key="1">
    <citation type="submission" date="2018-07" db="EMBL/GenBank/DDBJ databases">
        <title>Draft genome of the type strain Streptomyces armeniacus ATCC 15676.</title>
        <authorList>
            <person name="Labana P."/>
            <person name="Gosse J.T."/>
            <person name="Boddy C.N."/>
        </authorList>
    </citation>
    <scope>NUCLEOTIDE SEQUENCE [LARGE SCALE GENOMIC DNA]</scope>
    <source>
        <strain evidence="1 2">ATCC 15676</strain>
    </source>
</reference>
<dbReference type="InterPro" id="IPR027417">
    <property type="entry name" value="P-loop_NTPase"/>
</dbReference>
<dbReference type="AlphaFoldDB" id="A0A345XR72"/>
<dbReference type="SUPFAM" id="SSF52540">
    <property type="entry name" value="P-loop containing nucleoside triphosphate hydrolases"/>
    <property type="match status" value="1"/>
</dbReference>
<dbReference type="GO" id="GO:0016740">
    <property type="term" value="F:transferase activity"/>
    <property type="evidence" value="ECO:0007669"/>
    <property type="project" value="UniProtKB-KW"/>
</dbReference>
<evidence type="ECO:0000313" key="2">
    <source>
        <dbReference type="Proteomes" id="UP000254425"/>
    </source>
</evidence>
<dbReference type="EMBL" id="CP031320">
    <property type="protein sequence ID" value="AXK34138.1"/>
    <property type="molecule type" value="Genomic_DNA"/>
</dbReference>
<keyword evidence="1" id="KW-0808">Transferase</keyword>
<dbReference type="Pfam" id="PF13671">
    <property type="entry name" value="AAA_33"/>
    <property type="match status" value="1"/>
</dbReference>
<organism evidence="1 2">
    <name type="scientific">Streptomyces armeniacus</name>
    <dbReference type="NCBI Taxonomy" id="83291"/>
    <lineage>
        <taxon>Bacteria</taxon>
        <taxon>Bacillati</taxon>
        <taxon>Actinomycetota</taxon>
        <taxon>Actinomycetes</taxon>
        <taxon>Kitasatosporales</taxon>
        <taxon>Streptomycetaceae</taxon>
        <taxon>Streptomyces</taxon>
    </lineage>
</organism>
<keyword evidence="2" id="KW-1185">Reference proteome</keyword>
<evidence type="ECO:0000313" key="1">
    <source>
        <dbReference type="EMBL" id="AXK34138.1"/>
    </source>
</evidence>
<name>A0A345XR72_9ACTN</name>
<dbReference type="Proteomes" id="UP000254425">
    <property type="component" value="Chromosome"/>
</dbReference>
<protein>
    <submittedName>
        <fullName evidence="1">Phosphotransferase</fullName>
    </submittedName>
</protein>
<dbReference type="Gene3D" id="3.40.50.300">
    <property type="entry name" value="P-loop containing nucleotide triphosphate hydrolases"/>
    <property type="match status" value="1"/>
</dbReference>
<gene>
    <name evidence="1" type="ORF">DVA86_17210</name>
</gene>
<dbReference type="KEGG" id="sarm:DVA86_17210"/>
<accession>A0A345XR72</accession>
<proteinExistence type="predicted"/>
<sequence length="194" mass="20605">MPGAGKSTVAPLVAARHARAAHISGDVLSYMVVQGRVGFNGQPAEESARQLRLCARNMCTLANNFADNGIFPVIEYAIDNPGMLDYMLAELRPRPVVFVVLAPPLEVCRQRNAARAVEHQVHFDFSPYYRAMREQLGEVGWWLDTAALSPEETADLIAARAHDTAALRTDLPASCAAPSGGALGPAAGGGRGGP</sequence>